<proteinExistence type="predicted"/>
<keyword evidence="1" id="KW-1133">Transmembrane helix</keyword>
<dbReference type="EMBL" id="FOTC01000002">
    <property type="protein sequence ID" value="SFL08264.1"/>
    <property type="molecule type" value="Genomic_DNA"/>
</dbReference>
<keyword evidence="1" id="KW-0812">Transmembrane</keyword>
<sequence>MIAPEGGNRCRNQSSRRERGQAETLSIVLLLGLVVTGTTVVVAVGSVAISDTQSRSDIERVSNAMTLFDSHSSTVALGESSVRTARFGQSSGSFRVDDTAGEITIVHRNYDGPGTDHTLYQSSLGSVVYETRDGESVAYQGGGVWRTNDRGNSVMVSPPEFHFRDSTLTLPIIRVTGSDGASGSVKATIQESVRGEHVYPSAATYPDGQSFANPIQEGEVAIQVQSEYAEGWAKYFETRTDGTVTLSGDTAEVVLESAGAVGAFSMPAEGNGVDVRAMKDSDHPNADFTVTLVNDGHFNNMHWSLYADEGSEKIEFHVYADKKCKAGSYDGRVDLSIFYSDESGSYEGWQADFNPSSTAAVDVDCSAGEMTIDFTSTSSQLAYKSIDITGSDNKWKFGNEIGAWSHRSETTTFSHPSDTAGQHTTGETVSLDVITNHYLASMGPEFDMKVSDGPGGSSRVDEDASYGNLDYDTSGSRYITFLHVTENEVRIELD</sequence>
<feature type="transmembrane region" description="Helical" evidence="1">
    <location>
        <begin position="25"/>
        <end position="49"/>
    </location>
</feature>
<dbReference type="Pfam" id="PF23985">
    <property type="entry name" value="DUF7308"/>
    <property type="match status" value="1"/>
</dbReference>
<gene>
    <name evidence="3" type="ORF">SAMN04487950_2347</name>
</gene>
<dbReference type="InterPro" id="IPR055732">
    <property type="entry name" value="DUF7308"/>
</dbReference>
<dbReference type="AlphaFoldDB" id="A0A1I4ERE4"/>
<evidence type="ECO:0000313" key="3">
    <source>
        <dbReference type="EMBL" id="SFL08264.1"/>
    </source>
</evidence>
<dbReference type="Proteomes" id="UP000199607">
    <property type="component" value="Unassembled WGS sequence"/>
</dbReference>
<name>A0A1I4ERE4_9EURY</name>
<reference evidence="4" key="1">
    <citation type="submission" date="2016-10" db="EMBL/GenBank/DDBJ databases">
        <authorList>
            <person name="Varghese N."/>
            <person name="Submissions S."/>
        </authorList>
    </citation>
    <scope>NUCLEOTIDE SEQUENCE [LARGE SCALE GENOMIC DNA]</scope>
    <source>
        <strain evidence="4">CGMCC 1.7738</strain>
    </source>
</reference>
<dbReference type="InterPro" id="IPR055713">
    <property type="entry name" value="DUF7289"/>
</dbReference>
<protein>
    <recommendedName>
        <fullName evidence="2">DUF7308 domain-containing protein</fullName>
    </recommendedName>
</protein>
<feature type="domain" description="DUF7308" evidence="2">
    <location>
        <begin position="275"/>
        <end position="472"/>
    </location>
</feature>
<evidence type="ECO:0000256" key="1">
    <source>
        <dbReference type="SAM" id="Phobius"/>
    </source>
</evidence>
<dbReference type="Pfam" id="PF23960">
    <property type="entry name" value="DUF7289"/>
    <property type="match status" value="1"/>
</dbReference>
<evidence type="ECO:0000259" key="2">
    <source>
        <dbReference type="Pfam" id="PF23985"/>
    </source>
</evidence>
<keyword evidence="4" id="KW-1185">Reference proteome</keyword>
<accession>A0A1I4ERE4</accession>
<organism evidence="3 4">
    <name type="scientific">Halogranum rubrum</name>
    <dbReference type="NCBI Taxonomy" id="553466"/>
    <lineage>
        <taxon>Archaea</taxon>
        <taxon>Methanobacteriati</taxon>
        <taxon>Methanobacteriota</taxon>
        <taxon>Stenosarchaea group</taxon>
        <taxon>Halobacteria</taxon>
        <taxon>Halobacteriales</taxon>
        <taxon>Haloferacaceae</taxon>
    </lineage>
</organism>
<keyword evidence="1" id="KW-0472">Membrane</keyword>
<evidence type="ECO:0000313" key="4">
    <source>
        <dbReference type="Proteomes" id="UP000199607"/>
    </source>
</evidence>